<protein>
    <submittedName>
        <fullName evidence="2">Uncharacterized protein</fullName>
    </submittedName>
</protein>
<dbReference type="PANTHER" id="PTHR31579">
    <property type="entry name" value="OS03G0796600 PROTEIN"/>
    <property type="match status" value="1"/>
</dbReference>
<dbReference type="Proteomes" id="UP000886520">
    <property type="component" value="Chromosome 8"/>
</dbReference>
<dbReference type="InterPro" id="IPR006502">
    <property type="entry name" value="PDDEXK-like"/>
</dbReference>
<evidence type="ECO:0000313" key="3">
    <source>
        <dbReference type="Proteomes" id="UP000886520"/>
    </source>
</evidence>
<dbReference type="OrthoDB" id="691424at2759"/>
<accession>A0A9D4UY96</accession>
<dbReference type="PANTHER" id="PTHR31579:SF39">
    <property type="entry name" value="OS01G0973600 PROTEIN"/>
    <property type="match status" value="1"/>
</dbReference>
<keyword evidence="3" id="KW-1185">Reference proteome</keyword>
<evidence type="ECO:0000256" key="1">
    <source>
        <dbReference type="SAM" id="MobiDB-lite"/>
    </source>
</evidence>
<gene>
    <name evidence="2" type="ORF">GOP47_0008415</name>
</gene>
<sequence>MQHVASFRTWGKPVVSVQCSTTVNAHPHSSNRTVATGLPARGASPSRQLVSTSQLQIKGADVALPECLVATISCDPILASTKGERFWNVLGPAGLLTPERVDTEEEDLAAMVHDYIENGNIDDRNCHEKIDGMIPSASTNLQYFETLRDLFLSTTPLEEELFSVINSFIMSIREKDLVYSTCSPNCGGKCICRLLVQHLQLLKYDAAVCSSKWPTSGKIVGGEYEYIDVIFKNGPRQSDRLILDIDFRSQFEIARPTQSYLVALRALPVLFVGSVEKLSQVLRAVAEAAKSSLRQNAMPVPPWRTLSYMTLKWLSPFQRHMQESSDKNFNGRGMHTRSTEQCVEQLHQLKMCVSLNIGSKMRMLPSVGNS</sequence>
<feature type="region of interest" description="Disordered" evidence="1">
    <location>
        <begin position="26"/>
        <end position="45"/>
    </location>
</feature>
<reference evidence="2" key="1">
    <citation type="submission" date="2021-01" db="EMBL/GenBank/DDBJ databases">
        <title>Adiantum capillus-veneris genome.</title>
        <authorList>
            <person name="Fang Y."/>
            <person name="Liao Q."/>
        </authorList>
    </citation>
    <scope>NUCLEOTIDE SEQUENCE</scope>
    <source>
        <strain evidence="2">H3</strain>
        <tissue evidence="2">Leaf</tissue>
    </source>
</reference>
<dbReference type="EMBL" id="JABFUD020000008">
    <property type="protein sequence ID" value="KAI5076350.1"/>
    <property type="molecule type" value="Genomic_DNA"/>
</dbReference>
<dbReference type="NCBIfam" id="TIGR01615">
    <property type="entry name" value="A_thal_3542"/>
    <property type="match status" value="1"/>
</dbReference>
<dbReference type="AlphaFoldDB" id="A0A9D4UY96"/>
<name>A0A9D4UY96_ADICA</name>
<organism evidence="2 3">
    <name type="scientific">Adiantum capillus-veneris</name>
    <name type="common">Maidenhair fern</name>
    <dbReference type="NCBI Taxonomy" id="13818"/>
    <lineage>
        <taxon>Eukaryota</taxon>
        <taxon>Viridiplantae</taxon>
        <taxon>Streptophyta</taxon>
        <taxon>Embryophyta</taxon>
        <taxon>Tracheophyta</taxon>
        <taxon>Polypodiopsida</taxon>
        <taxon>Polypodiidae</taxon>
        <taxon>Polypodiales</taxon>
        <taxon>Pteridineae</taxon>
        <taxon>Pteridaceae</taxon>
        <taxon>Vittarioideae</taxon>
        <taxon>Adiantum</taxon>
    </lineage>
</organism>
<dbReference type="Pfam" id="PF04720">
    <property type="entry name" value="PDDEXK_6"/>
    <property type="match status" value="1"/>
</dbReference>
<proteinExistence type="predicted"/>
<evidence type="ECO:0000313" key="2">
    <source>
        <dbReference type="EMBL" id="KAI5076350.1"/>
    </source>
</evidence>
<comment type="caution">
    <text evidence="2">The sequence shown here is derived from an EMBL/GenBank/DDBJ whole genome shotgun (WGS) entry which is preliminary data.</text>
</comment>